<comment type="caution">
    <text evidence="1">The sequence shown here is derived from an EMBL/GenBank/DDBJ whole genome shotgun (WGS) entry which is preliminary data.</text>
</comment>
<dbReference type="AlphaFoldDB" id="A0A7J7KHG4"/>
<name>A0A7J7KHG4_BUGNE</name>
<proteinExistence type="predicted"/>
<organism evidence="1 2">
    <name type="scientific">Bugula neritina</name>
    <name type="common">Brown bryozoan</name>
    <name type="synonym">Sertularia neritina</name>
    <dbReference type="NCBI Taxonomy" id="10212"/>
    <lineage>
        <taxon>Eukaryota</taxon>
        <taxon>Metazoa</taxon>
        <taxon>Spiralia</taxon>
        <taxon>Lophotrochozoa</taxon>
        <taxon>Bryozoa</taxon>
        <taxon>Gymnolaemata</taxon>
        <taxon>Cheilostomatida</taxon>
        <taxon>Flustrina</taxon>
        <taxon>Buguloidea</taxon>
        <taxon>Bugulidae</taxon>
        <taxon>Bugula</taxon>
    </lineage>
</organism>
<evidence type="ECO:0000313" key="2">
    <source>
        <dbReference type="Proteomes" id="UP000593567"/>
    </source>
</evidence>
<protein>
    <submittedName>
        <fullName evidence="1">Uncharacterized protein</fullName>
    </submittedName>
</protein>
<reference evidence="1" key="1">
    <citation type="submission" date="2020-06" db="EMBL/GenBank/DDBJ databases">
        <title>Draft genome of Bugula neritina, a colonial animal packing powerful symbionts and potential medicines.</title>
        <authorList>
            <person name="Rayko M."/>
        </authorList>
    </citation>
    <scope>NUCLEOTIDE SEQUENCE [LARGE SCALE GENOMIC DNA]</scope>
    <source>
        <strain evidence="1">Kwan_BN1</strain>
    </source>
</reference>
<dbReference type="Proteomes" id="UP000593567">
    <property type="component" value="Unassembled WGS sequence"/>
</dbReference>
<accession>A0A7J7KHG4</accession>
<gene>
    <name evidence="1" type="ORF">EB796_004349</name>
</gene>
<evidence type="ECO:0000313" key="1">
    <source>
        <dbReference type="EMBL" id="KAF6037341.1"/>
    </source>
</evidence>
<keyword evidence="2" id="KW-1185">Reference proteome</keyword>
<sequence>MQTPSPTAYNTLTYSMYSSQLSNNNNITYHPLDSSLQKSREQNQPREWPVLLVNSVSGAFFGQRDESAEVRPKNSKLALQS</sequence>
<dbReference type="EMBL" id="VXIV02000587">
    <property type="protein sequence ID" value="KAF6037341.1"/>
    <property type="molecule type" value="Genomic_DNA"/>
</dbReference>